<feature type="compositionally biased region" description="Acidic residues" evidence="6">
    <location>
        <begin position="284"/>
        <end position="295"/>
    </location>
</feature>
<dbReference type="Pfam" id="PF14580">
    <property type="entry name" value="LRR_9"/>
    <property type="match status" value="1"/>
</dbReference>
<evidence type="ECO:0000256" key="3">
    <source>
        <dbReference type="ARBA" id="ARBA00022737"/>
    </source>
</evidence>
<name>F2UH28_SALR5</name>
<keyword evidence="3" id="KW-0677">Repeat</keyword>
<feature type="region of interest" description="Disordered" evidence="6">
    <location>
        <begin position="274"/>
        <end position="298"/>
    </location>
</feature>
<sequence length="542" mass="60790">MQPTEQTAVVPASGLKQREEEQNPNMPRITKKYLKQLCKEMKQYTTPSLNDILYLHYKGFTKIENLEEYTGLRCLWLEGNGISEIENLDALTELRCLYLQKNMIREIKNLDALTNLNQLNLSNNTILRVTGLSNLHNLGTIQLTHNHLKTADDLKGLIECPSLSVVDVSHNKITDPDVVDVFAQMPNLRVLNLMGNPVIRSIENYRKTMILKCKQLTYLDDRPVRDKERACTEAWAVGGRQAEREERERWNEEERARQFRAVKYLWDLQKKAQEERAARGETSDTSDNEDADEVDGSPALHEAATVGSTLGRDPVFDNLYRHAQHDDGDGDGAPPQLEEIPQDDMQADARMQYNREQYGHSGATKEQVAQTAASSGAVRADVIDITGPRAPRQLWDEDEVDEFDDQEEAAPTSLAGQSAFITQPQQEPRRMLIEEVASDDSSSAGEEQEQQQQPQQEITTLVGRARIGDDDDDDDDELDDETDNEDSDVPEEIETGRGPRWEGIGANSNSTNKPSVTTVGGSDGGTRPLIQVVASTDVEDLD</sequence>
<evidence type="ECO:0000256" key="5">
    <source>
        <dbReference type="ARBA" id="ARBA00023273"/>
    </source>
</evidence>
<evidence type="ECO:0000256" key="2">
    <source>
        <dbReference type="ARBA" id="ARBA00022614"/>
    </source>
</evidence>
<proteinExistence type="predicted"/>
<accession>F2UH28</accession>
<dbReference type="PANTHER" id="PTHR45973">
    <property type="entry name" value="PROTEIN PHOSPHATASE 1 REGULATORY SUBUNIT SDS22-RELATED"/>
    <property type="match status" value="1"/>
</dbReference>
<evidence type="ECO:0000256" key="6">
    <source>
        <dbReference type="SAM" id="MobiDB-lite"/>
    </source>
</evidence>
<evidence type="ECO:0008006" key="9">
    <source>
        <dbReference type="Google" id="ProtNLM"/>
    </source>
</evidence>
<feature type="region of interest" description="Disordered" evidence="6">
    <location>
        <begin position="1"/>
        <end position="26"/>
    </location>
</feature>
<dbReference type="STRING" id="946362.F2UH28"/>
<dbReference type="Gene3D" id="3.80.10.10">
    <property type="entry name" value="Ribonuclease Inhibitor"/>
    <property type="match status" value="2"/>
</dbReference>
<dbReference type="SUPFAM" id="SSF52075">
    <property type="entry name" value="Outer arm dynein light chain 1"/>
    <property type="match status" value="1"/>
</dbReference>
<gene>
    <name evidence="7" type="ORF">PTSG_07544</name>
</gene>
<keyword evidence="5" id="KW-0966">Cell projection</keyword>
<dbReference type="InParanoid" id="F2UH28"/>
<dbReference type="FunFam" id="3.80.10.10:FF:000166">
    <property type="entry name" value="Dynein assembly factor 1, axonemal"/>
    <property type="match status" value="1"/>
</dbReference>
<dbReference type="GeneID" id="16071904"/>
<keyword evidence="8" id="KW-1185">Reference proteome</keyword>
<keyword evidence="2" id="KW-0433">Leucine-rich repeat</keyword>
<dbReference type="PROSITE" id="PS51450">
    <property type="entry name" value="LRR"/>
    <property type="match status" value="3"/>
</dbReference>
<dbReference type="KEGG" id="sre:PTSG_07544"/>
<dbReference type="EMBL" id="GL832974">
    <property type="protein sequence ID" value="EGD76427.1"/>
    <property type="molecule type" value="Genomic_DNA"/>
</dbReference>
<feature type="region of interest" description="Disordered" evidence="6">
    <location>
        <begin position="357"/>
        <end position="542"/>
    </location>
</feature>
<reference evidence="7" key="1">
    <citation type="submission" date="2009-08" db="EMBL/GenBank/DDBJ databases">
        <title>Annotation of Salpingoeca rosetta.</title>
        <authorList>
            <consortium name="The Broad Institute Genome Sequencing Platform"/>
            <person name="Russ C."/>
            <person name="Cuomo C."/>
            <person name="Burger G."/>
            <person name="Gray M.W."/>
            <person name="Holland P.W.H."/>
            <person name="King N."/>
            <person name="Lang F.B.F."/>
            <person name="Roger A.J."/>
            <person name="Ruiz-Trillo I."/>
            <person name="Young S.K."/>
            <person name="Zeng Q."/>
            <person name="Gargeya S."/>
            <person name="Alvarado L."/>
            <person name="Berlin A."/>
            <person name="Chapman S.B."/>
            <person name="Chen Z."/>
            <person name="Freedman E."/>
            <person name="Gellesch M."/>
            <person name="Goldberg J."/>
            <person name="Griggs A."/>
            <person name="Gujja S."/>
            <person name="Heilman E."/>
            <person name="Heiman D."/>
            <person name="Howarth C."/>
            <person name="Mehta T."/>
            <person name="Neiman D."/>
            <person name="Pearson M."/>
            <person name="Roberts A."/>
            <person name="Saif S."/>
            <person name="Shea T."/>
            <person name="Shenoy N."/>
            <person name="Sisk P."/>
            <person name="Stolte C."/>
            <person name="Sykes S."/>
            <person name="White J."/>
            <person name="Yandava C."/>
            <person name="Haas B."/>
            <person name="Nusbaum C."/>
            <person name="Birren B."/>
        </authorList>
    </citation>
    <scope>NUCLEOTIDE SEQUENCE [LARGE SCALE GENOMIC DNA]</scope>
    <source>
        <strain evidence="7">ATCC 50818</strain>
    </source>
</reference>
<organism evidence="8">
    <name type="scientific">Salpingoeca rosetta (strain ATCC 50818 / BSB-021)</name>
    <dbReference type="NCBI Taxonomy" id="946362"/>
    <lineage>
        <taxon>Eukaryota</taxon>
        <taxon>Choanoflagellata</taxon>
        <taxon>Craspedida</taxon>
        <taxon>Salpingoecidae</taxon>
        <taxon>Salpingoeca</taxon>
    </lineage>
</organism>
<keyword evidence="4" id="KW-0969">Cilium</keyword>
<dbReference type="eggNOG" id="KOG0531">
    <property type="taxonomic scope" value="Eukaryota"/>
</dbReference>
<dbReference type="AlphaFoldDB" id="F2UH28"/>
<dbReference type="InterPro" id="IPR001611">
    <property type="entry name" value="Leu-rich_rpt"/>
</dbReference>
<feature type="compositionally biased region" description="Polar residues" evidence="6">
    <location>
        <begin position="414"/>
        <end position="426"/>
    </location>
</feature>
<protein>
    <recommendedName>
        <fullName evidence="9">Dynein assembly factor 1, axonemal homolog</fullName>
    </recommendedName>
</protein>
<feature type="compositionally biased region" description="Acidic residues" evidence="6">
    <location>
        <begin position="469"/>
        <end position="493"/>
    </location>
</feature>
<dbReference type="SMART" id="SM00365">
    <property type="entry name" value="LRR_SD22"/>
    <property type="match status" value="4"/>
</dbReference>
<dbReference type="InterPro" id="IPR032675">
    <property type="entry name" value="LRR_dom_sf"/>
</dbReference>
<evidence type="ECO:0000313" key="8">
    <source>
        <dbReference type="Proteomes" id="UP000007799"/>
    </source>
</evidence>
<dbReference type="OrthoDB" id="1904536at2759"/>
<dbReference type="PANTHER" id="PTHR45973:SF9">
    <property type="entry name" value="LEUCINE-RICH REPEAT-CONTAINING PROTEIN 46"/>
    <property type="match status" value="1"/>
</dbReference>
<feature type="compositionally biased region" description="Acidic residues" evidence="6">
    <location>
        <begin position="396"/>
        <end position="408"/>
    </location>
</feature>
<dbReference type="Proteomes" id="UP000007799">
    <property type="component" value="Unassembled WGS sequence"/>
</dbReference>
<comment type="subcellular location">
    <subcellularLocation>
        <location evidence="1">Cell projection</location>
        <location evidence="1">Cilium</location>
    </subcellularLocation>
</comment>
<dbReference type="RefSeq" id="XP_004991342.1">
    <property type="nucleotide sequence ID" value="XM_004991285.1"/>
</dbReference>
<evidence type="ECO:0000256" key="4">
    <source>
        <dbReference type="ARBA" id="ARBA00023069"/>
    </source>
</evidence>
<evidence type="ECO:0000313" key="7">
    <source>
        <dbReference type="EMBL" id="EGD76427.1"/>
    </source>
</evidence>
<dbReference type="InterPro" id="IPR050576">
    <property type="entry name" value="Cilia_flagella_integrity"/>
</dbReference>
<evidence type="ECO:0000256" key="1">
    <source>
        <dbReference type="ARBA" id="ARBA00004138"/>
    </source>
</evidence>